<evidence type="ECO:0000313" key="2">
    <source>
        <dbReference type="EMBL" id="SHO64637.1"/>
    </source>
</evidence>
<dbReference type="InterPro" id="IPR011104">
    <property type="entry name" value="Hpr_kin/Pase_C"/>
</dbReference>
<feature type="domain" description="HPr kinase/phosphorylase C-terminal" evidence="1">
    <location>
        <begin position="3"/>
        <end position="157"/>
    </location>
</feature>
<keyword evidence="2" id="KW-0808">Transferase</keyword>
<accession>A0A1M7ZID6</accession>
<dbReference type="SUPFAM" id="SSF53795">
    <property type="entry name" value="PEP carboxykinase-like"/>
    <property type="match status" value="1"/>
</dbReference>
<dbReference type="RefSeq" id="WP_073627749.1">
    <property type="nucleotide sequence ID" value="NZ_FRXO01000003.1"/>
</dbReference>
<dbReference type="Gene3D" id="3.40.50.300">
    <property type="entry name" value="P-loop containing nucleotide triphosphate hydrolases"/>
    <property type="match status" value="1"/>
</dbReference>
<dbReference type="Pfam" id="PF07475">
    <property type="entry name" value="Hpr_kinase_C"/>
    <property type="match status" value="1"/>
</dbReference>
<dbReference type="Proteomes" id="UP000186406">
    <property type="component" value="Unassembled WGS sequence"/>
</dbReference>
<dbReference type="GO" id="GO:0000155">
    <property type="term" value="F:phosphorelay sensor kinase activity"/>
    <property type="evidence" value="ECO:0007669"/>
    <property type="project" value="InterPro"/>
</dbReference>
<dbReference type="OrthoDB" id="8326226at2"/>
<evidence type="ECO:0000313" key="3">
    <source>
        <dbReference type="Proteomes" id="UP000186406"/>
    </source>
</evidence>
<dbReference type="GO" id="GO:0006109">
    <property type="term" value="P:regulation of carbohydrate metabolic process"/>
    <property type="evidence" value="ECO:0007669"/>
    <property type="project" value="InterPro"/>
</dbReference>
<dbReference type="GO" id="GO:0005524">
    <property type="term" value="F:ATP binding"/>
    <property type="evidence" value="ECO:0007669"/>
    <property type="project" value="InterPro"/>
</dbReference>
<proteinExistence type="predicted"/>
<keyword evidence="2" id="KW-0418">Kinase</keyword>
<dbReference type="InterPro" id="IPR027417">
    <property type="entry name" value="P-loop_NTPase"/>
</dbReference>
<protein>
    <submittedName>
        <fullName evidence="2">HPr Serine kinase C-terminal domain-containing protein</fullName>
    </submittedName>
</protein>
<reference evidence="2 3" key="1">
    <citation type="submission" date="2016-12" db="EMBL/GenBank/DDBJ databases">
        <authorList>
            <person name="Song W.-J."/>
            <person name="Kurnit D.M."/>
        </authorList>
    </citation>
    <scope>NUCLEOTIDE SEQUENCE [LARGE SCALE GENOMIC DNA]</scope>
    <source>
        <strain evidence="2 3">DSM 19599</strain>
    </source>
</reference>
<evidence type="ECO:0000259" key="1">
    <source>
        <dbReference type="Pfam" id="PF07475"/>
    </source>
</evidence>
<dbReference type="AlphaFoldDB" id="A0A1M7ZID6"/>
<dbReference type="EMBL" id="FRXO01000003">
    <property type="protein sequence ID" value="SHO64637.1"/>
    <property type="molecule type" value="Genomic_DNA"/>
</dbReference>
<sequence>MSELVHATALAVGETGILIRGPSGSGKTTLALAVIEAARLAGRFAILVGDDYVSLEACGGRLVATVPPRIAGLVERRWLGIVPVAHEAAAVAALVADLLPPAECERVPGEADREATVLGVAIRRIAVPIGVVSAAALVLAAVDQMECRSTGQGGNRQFYLHSTTA</sequence>
<dbReference type="STRING" id="1123029.SAMN02745172_01801"/>
<gene>
    <name evidence="2" type="ORF">SAMN02745172_01801</name>
</gene>
<keyword evidence="3" id="KW-1185">Reference proteome</keyword>
<name>A0A1M7ZID6_9HYPH</name>
<organism evidence="2 3">
    <name type="scientific">Pseudoxanthobacter soli DSM 19599</name>
    <dbReference type="NCBI Taxonomy" id="1123029"/>
    <lineage>
        <taxon>Bacteria</taxon>
        <taxon>Pseudomonadati</taxon>
        <taxon>Pseudomonadota</taxon>
        <taxon>Alphaproteobacteria</taxon>
        <taxon>Hyphomicrobiales</taxon>
        <taxon>Segnochrobactraceae</taxon>
        <taxon>Pseudoxanthobacter</taxon>
    </lineage>
</organism>